<accession>A0ABQ6BH74</accession>
<dbReference type="InterPro" id="IPR000246">
    <property type="entry name" value="Peptidase_T2"/>
</dbReference>
<dbReference type="RefSeq" id="WP_284222246.1">
    <property type="nucleotide sequence ID" value="NZ_BSOY01000025.1"/>
</dbReference>
<keyword evidence="3" id="KW-1185">Reference proteome</keyword>
<proteinExistence type="predicted"/>
<dbReference type="EMBL" id="BSOY01000025">
    <property type="protein sequence ID" value="GLS01390.1"/>
    <property type="molecule type" value="Genomic_DNA"/>
</dbReference>
<sequence>MESRLLAVSRRALLTAAPVAALAGEAAAQAAAPVIMVSTWDFGAAANAAGVSARANGGSALDMVEAGGRVAEADESNSSVGLGGLPDRDGRVTLDACIMGWNGDIGAVCALEDIVHAVSVARRVMERTPHTMLVGEGARTFALEQGFETQNLLTPRAEAAWREWLRTANYAPRVNSENADWRAQGPATPGGPGNHDTIGLLAIGADQRMAGACTTSGMAFKMRGRVGDSPIIGAGLYVDDEVGGATATGVGEDVVRVAGAHAVVEAMRHGRDPTAACRSVIERLARLRGRKVAASQVALLALDKQGRAGAFALQPGFTFAVTDAAGRTRIERAGSLFEAP</sequence>
<dbReference type="Proteomes" id="UP001156921">
    <property type="component" value="Unassembled WGS sequence"/>
</dbReference>
<dbReference type="SUPFAM" id="SSF56235">
    <property type="entry name" value="N-terminal nucleophile aminohydrolases (Ntn hydrolases)"/>
    <property type="match status" value="1"/>
</dbReference>
<feature type="signal peptide" evidence="1">
    <location>
        <begin position="1"/>
        <end position="23"/>
    </location>
</feature>
<evidence type="ECO:0000313" key="2">
    <source>
        <dbReference type="EMBL" id="GLS01390.1"/>
    </source>
</evidence>
<reference evidence="3" key="1">
    <citation type="journal article" date="2019" name="Int. J. Syst. Evol. Microbiol.">
        <title>The Global Catalogue of Microorganisms (GCM) 10K type strain sequencing project: providing services to taxonomists for standard genome sequencing and annotation.</title>
        <authorList>
            <consortium name="The Broad Institute Genomics Platform"/>
            <consortium name="The Broad Institute Genome Sequencing Center for Infectious Disease"/>
            <person name="Wu L."/>
            <person name="Ma J."/>
        </authorList>
    </citation>
    <scope>NUCLEOTIDE SEQUENCE [LARGE SCALE GENOMIC DNA]</scope>
    <source>
        <strain evidence="3">NBRC 110107</strain>
    </source>
</reference>
<keyword evidence="1" id="KW-0732">Signal</keyword>
<protein>
    <submittedName>
        <fullName evidence="2">Asparaginase</fullName>
    </submittedName>
</protein>
<comment type="caution">
    <text evidence="2">The sequence shown here is derived from an EMBL/GenBank/DDBJ whole genome shotgun (WGS) entry which is preliminary data.</text>
</comment>
<name>A0ABQ6BH74_9CAUL</name>
<dbReference type="Pfam" id="PF01112">
    <property type="entry name" value="Asparaginase_2"/>
    <property type="match status" value="1"/>
</dbReference>
<organism evidence="2 3">
    <name type="scientific">Brevundimonas denitrificans</name>
    <dbReference type="NCBI Taxonomy" id="1443434"/>
    <lineage>
        <taxon>Bacteria</taxon>
        <taxon>Pseudomonadati</taxon>
        <taxon>Pseudomonadota</taxon>
        <taxon>Alphaproteobacteria</taxon>
        <taxon>Caulobacterales</taxon>
        <taxon>Caulobacteraceae</taxon>
        <taxon>Brevundimonas</taxon>
    </lineage>
</organism>
<evidence type="ECO:0000313" key="3">
    <source>
        <dbReference type="Proteomes" id="UP001156921"/>
    </source>
</evidence>
<dbReference type="Gene3D" id="3.60.20.30">
    <property type="entry name" value="(Glycosyl)asparaginase"/>
    <property type="match status" value="1"/>
</dbReference>
<dbReference type="CDD" id="cd04513">
    <property type="entry name" value="Glycosylasparaginase"/>
    <property type="match status" value="1"/>
</dbReference>
<dbReference type="InterPro" id="IPR029055">
    <property type="entry name" value="Ntn_hydrolases_N"/>
</dbReference>
<dbReference type="InterPro" id="IPR006311">
    <property type="entry name" value="TAT_signal"/>
</dbReference>
<gene>
    <name evidence="2" type="primary">aspG</name>
    <name evidence="2" type="ORF">GCM10007859_14040</name>
</gene>
<evidence type="ECO:0000256" key="1">
    <source>
        <dbReference type="SAM" id="SignalP"/>
    </source>
</evidence>
<dbReference type="PROSITE" id="PS51318">
    <property type="entry name" value="TAT"/>
    <property type="match status" value="1"/>
</dbReference>
<dbReference type="PANTHER" id="PTHR10188">
    <property type="entry name" value="L-ASPARAGINASE"/>
    <property type="match status" value="1"/>
</dbReference>
<dbReference type="PANTHER" id="PTHR10188:SF6">
    <property type="entry name" value="N(4)-(BETA-N-ACETYLGLUCOSAMINYL)-L-ASPARAGINASE"/>
    <property type="match status" value="1"/>
</dbReference>
<feature type="chain" id="PRO_5046458991" evidence="1">
    <location>
        <begin position="24"/>
        <end position="340"/>
    </location>
</feature>